<proteinExistence type="predicted"/>
<evidence type="ECO:0000256" key="2">
    <source>
        <dbReference type="ARBA" id="ARBA00022801"/>
    </source>
</evidence>
<dbReference type="PANTHER" id="PTHR34698">
    <property type="entry name" value="5-OXOPROLINASE SUBUNIT B"/>
    <property type="match status" value="1"/>
</dbReference>
<dbReference type="InterPro" id="IPR003833">
    <property type="entry name" value="CT_C_D"/>
</dbReference>
<dbReference type="Proteomes" id="UP001595387">
    <property type="component" value="Unassembled WGS sequence"/>
</dbReference>
<dbReference type="RefSeq" id="WP_390302609.1">
    <property type="nucleotide sequence ID" value="NZ_JBHRRZ010000003.1"/>
</dbReference>
<dbReference type="PANTHER" id="PTHR34698:SF2">
    <property type="entry name" value="5-OXOPROLINASE SUBUNIT B"/>
    <property type="match status" value="1"/>
</dbReference>
<dbReference type="GO" id="GO:0017168">
    <property type="term" value="F:5-oxoprolinase (ATP-hydrolyzing) activity"/>
    <property type="evidence" value="ECO:0007669"/>
    <property type="project" value="UniProtKB-EC"/>
</dbReference>
<sequence length="237" mass="26633">MKIQPVGDTAVKLSFSGKASVEMNRMIRQFCEELDAASITGLIEWVPAFDSVTIYYDPWQVGYEEFKGRMEEIAGKDLSGTRSMSRVVHIPVLYGGEAGPDLHRVAEHNRLKPEEVIRIHQHPEYLVYMLGFLPGFPYLGGLDQRIAAPRLPEPRPRIEPGSVGIAHEQTGVYPLESPGGWNLIGKTPLRLFDKQKGEEGFLFQAGDRVKFLSVSEQDFKQIEEQVEHGIYEVYSGG</sequence>
<dbReference type="Pfam" id="PF02682">
    <property type="entry name" value="CT_C_D"/>
    <property type="match status" value="1"/>
</dbReference>
<dbReference type="SMART" id="SM00796">
    <property type="entry name" value="AHS1"/>
    <property type="match status" value="1"/>
</dbReference>
<dbReference type="EMBL" id="JBHRRZ010000003">
    <property type="protein sequence ID" value="MFC2947287.1"/>
    <property type="molecule type" value="Genomic_DNA"/>
</dbReference>
<organism evidence="5 6">
    <name type="scientific">Virgibacillus sediminis</name>
    <dbReference type="NCBI Taxonomy" id="202260"/>
    <lineage>
        <taxon>Bacteria</taxon>
        <taxon>Bacillati</taxon>
        <taxon>Bacillota</taxon>
        <taxon>Bacilli</taxon>
        <taxon>Bacillales</taxon>
        <taxon>Bacillaceae</taxon>
        <taxon>Virgibacillus</taxon>
    </lineage>
</organism>
<dbReference type="Gene3D" id="3.30.1360.40">
    <property type="match status" value="1"/>
</dbReference>
<dbReference type="InterPro" id="IPR010016">
    <property type="entry name" value="PxpB"/>
</dbReference>
<reference evidence="6" key="1">
    <citation type="journal article" date="2019" name="Int. J. Syst. Evol. Microbiol.">
        <title>The Global Catalogue of Microorganisms (GCM) 10K type strain sequencing project: providing services to taxonomists for standard genome sequencing and annotation.</title>
        <authorList>
            <consortium name="The Broad Institute Genomics Platform"/>
            <consortium name="The Broad Institute Genome Sequencing Center for Infectious Disease"/>
            <person name="Wu L."/>
            <person name="Ma J."/>
        </authorList>
    </citation>
    <scope>NUCLEOTIDE SEQUENCE [LARGE SCALE GENOMIC DNA]</scope>
    <source>
        <strain evidence="6">KCTC 13193</strain>
    </source>
</reference>
<keyword evidence="6" id="KW-1185">Reference proteome</keyword>
<keyword evidence="3" id="KW-0067">ATP-binding</keyword>
<feature type="domain" description="Carboxyltransferase" evidence="4">
    <location>
        <begin position="1"/>
        <end position="203"/>
    </location>
</feature>
<evidence type="ECO:0000256" key="1">
    <source>
        <dbReference type="ARBA" id="ARBA00022741"/>
    </source>
</evidence>
<dbReference type="NCBIfam" id="TIGR00370">
    <property type="entry name" value="5-oxoprolinase subunit PxpB"/>
    <property type="match status" value="1"/>
</dbReference>
<evidence type="ECO:0000313" key="6">
    <source>
        <dbReference type="Proteomes" id="UP001595387"/>
    </source>
</evidence>
<dbReference type="SUPFAM" id="SSF50891">
    <property type="entry name" value="Cyclophilin-like"/>
    <property type="match status" value="1"/>
</dbReference>
<dbReference type="InterPro" id="IPR029000">
    <property type="entry name" value="Cyclophilin-like_dom_sf"/>
</dbReference>
<evidence type="ECO:0000256" key="3">
    <source>
        <dbReference type="ARBA" id="ARBA00022840"/>
    </source>
</evidence>
<dbReference type="Gene3D" id="2.40.100.10">
    <property type="entry name" value="Cyclophilin-like"/>
    <property type="match status" value="1"/>
</dbReference>
<evidence type="ECO:0000259" key="4">
    <source>
        <dbReference type="SMART" id="SM00796"/>
    </source>
</evidence>
<keyword evidence="2 5" id="KW-0378">Hydrolase</keyword>
<protein>
    <submittedName>
        <fullName evidence="5">5-oxoprolinase subunit PxpB</fullName>
        <ecNumber evidence="5">3.5.2.9</ecNumber>
    </submittedName>
</protein>
<dbReference type="EC" id="3.5.2.9" evidence="5"/>
<keyword evidence="1" id="KW-0547">Nucleotide-binding</keyword>
<comment type="caution">
    <text evidence="5">The sequence shown here is derived from an EMBL/GenBank/DDBJ whole genome shotgun (WGS) entry which is preliminary data.</text>
</comment>
<evidence type="ECO:0000313" key="5">
    <source>
        <dbReference type="EMBL" id="MFC2947287.1"/>
    </source>
</evidence>
<dbReference type="SUPFAM" id="SSF160467">
    <property type="entry name" value="PH0987 N-terminal domain-like"/>
    <property type="match status" value="1"/>
</dbReference>
<accession>A0ABV7A2P2</accession>
<gene>
    <name evidence="5" type="primary">pxpB</name>
    <name evidence="5" type="ORF">ACFODW_02760</name>
</gene>
<name>A0ABV7A2P2_9BACI</name>